<dbReference type="AlphaFoldDB" id="A0A319CCP5"/>
<keyword evidence="2" id="KW-1185">Reference proteome</keyword>
<dbReference type="EMBL" id="KZ821697">
    <property type="protein sequence ID" value="PYH82160.1"/>
    <property type="molecule type" value="Genomic_DNA"/>
</dbReference>
<dbReference type="Proteomes" id="UP000248340">
    <property type="component" value="Unassembled WGS sequence"/>
</dbReference>
<dbReference type="RefSeq" id="XP_025492360.1">
    <property type="nucleotide sequence ID" value="XM_025641468.1"/>
</dbReference>
<reference evidence="1 2" key="1">
    <citation type="submission" date="2016-12" db="EMBL/GenBank/DDBJ databases">
        <title>The genomes of Aspergillus section Nigri reveals drivers in fungal speciation.</title>
        <authorList>
            <consortium name="DOE Joint Genome Institute"/>
            <person name="Vesth T.C."/>
            <person name="Nybo J."/>
            <person name="Theobald S."/>
            <person name="Brandl J."/>
            <person name="Frisvad J.C."/>
            <person name="Nielsen K.F."/>
            <person name="Lyhne E.K."/>
            <person name="Kogle M.E."/>
            <person name="Kuo A."/>
            <person name="Riley R."/>
            <person name="Clum A."/>
            <person name="Nolan M."/>
            <person name="Lipzen A."/>
            <person name="Salamov A."/>
            <person name="Henrissat B."/>
            <person name="Wiebenga A."/>
            <person name="De Vries R.P."/>
            <person name="Grigoriev I.V."/>
            <person name="Mortensen U.H."/>
            <person name="Andersen M.R."/>
            <person name="Baker S.E."/>
        </authorList>
    </citation>
    <scope>NUCLEOTIDE SEQUENCE [LARGE SCALE GENOMIC DNA]</scope>
    <source>
        <strain evidence="1 2">CBS 121591</strain>
    </source>
</reference>
<organism evidence="1 2">
    <name type="scientific">Aspergillus uvarum CBS 121591</name>
    <dbReference type="NCBI Taxonomy" id="1448315"/>
    <lineage>
        <taxon>Eukaryota</taxon>
        <taxon>Fungi</taxon>
        <taxon>Dikarya</taxon>
        <taxon>Ascomycota</taxon>
        <taxon>Pezizomycotina</taxon>
        <taxon>Eurotiomycetes</taxon>
        <taxon>Eurotiomycetidae</taxon>
        <taxon>Eurotiales</taxon>
        <taxon>Aspergillaceae</taxon>
        <taxon>Aspergillus</taxon>
        <taxon>Aspergillus subgen. Circumdati</taxon>
    </lineage>
</organism>
<evidence type="ECO:0000313" key="1">
    <source>
        <dbReference type="EMBL" id="PYH82160.1"/>
    </source>
</evidence>
<accession>A0A319CCP5</accession>
<name>A0A319CCP5_9EURO</name>
<evidence type="ECO:0000313" key="2">
    <source>
        <dbReference type="Proteomes" id="UP000248340"/>
    </source>
</evidence>
<proteinExistence type="predicted"/>
<dbReference type="GeneID" id="37144210"/>
<sequence>MLSCCRSVCGRLSFNKVNFMSASKAEYTCQWARPQNRLSLSIPAKRMSTLIPVLALHLLHAVAEQETSAQSLSTRILHEYSHVAH</sequence>
<dbReference type="VEuPathDB" id="FungiDB:BO82DRAFT_68885"/>
<protein>
    <submittedName>
        <fullName evidence="1">Uncharacterized protein</fullName>
    </submittedName>
</protein>
<gene>
    <name evidence="1" type="ORF">BO82DRAFT_68885</name>
</gene>